<protein>
    <submittedName>
        <fullName evidence="1">Uncharacterized protein</fullName>
    </submittedName>
</protein>
<evidence type="ECO:0000313" key="2">
    <source>
        <dbReference type="Proteomes" id="UP001148662"/>
    </source>
</evidence>
<reference evidence="1" key="1">
    <citation type="submission" date="2022-07" db="EMBL/GenBank/DDBJ databases">
        <title>Genome Sequence of Phlebia brevispora.</title>
        <authorList>
            <person name="Buettner E."/>
        </authorList>
    </citation>
    <scope>NUCLEOTIDE SEQUENCE</scope>
    <source>
        <strain evidence="1">MPL23</strain>
    </source>
</reference>
<dbReference type="Proteomes" id="UP001148662">
    <property type="component" value="Unassembled WGS sequence"/>
</dbReference>
<keyword evidence="2" id="KW-1185">Reference proteome</keyword>
<gene>
    <name evidence="1" type="ORF">NM688_g4927</name>
</gene>
<accession>A0ACC1T1Q9</accession>
<name>A0ACC1T1Q9_9APHY</name>
<dbReference type="EMBL" id="JANHOG010000863">
    <property type="protein sequence ID" value="KAJ3551113.1"/>
    <property type="molecule type" value="Genomic_DNA"/>
</dbReference>
<proteinExistence type="predicted"/>
<sequence>MTSLSADWGDLVPEAQRQVEDFFARIQGANFAAWILLTITSYDYILMLPREIIHIWRLHVAKARYHGGPILYFVNRYFTLVNVILLVSVCKILKVMMTMLLACVRFAQGLLAALRLYAIWLKRRTPALIVFFLYLVPLVLSLYEAFRIQVQVAAGVSGCLRFKDPLDVRYVLSDQCSVVAYCSCSLGDVLTITAEAFTLFMTWIATSIIRKNARGAGVELPLIKLLTRDGTFHFTGSCLIVDSGTNSGQATSYSSRRAQATGTLEFNTVYPFLGMTSDTNAIQQDDYVNPFLATVQAIIVAHFMLNLRHVVLLPDSADPSSSGMRSWITSTMVANFGAPLYTGSNDEAGDEAEDEIVFARPDSLLLQSSPLAFGLPLTAEYQEENTGLLDDRVQVRDEKPTTPKSTSLEDVFEDHQYGLRVLAALHRGDTLQAQMPASAISGRFSARARHSSSPLATNRPIVSWSLQSPHTPPGAEAVAIPMQTLSAVPSAQTTGEIQHQRGTRVEPSSPITVGSEFRNIFEDEEYGRRVLGIIRTSDDFDMNDPHTYDVDIERQALLAGEESV</sequence>
<comment type="caution">
    <text evidence="1">The sequence shown here is derived from an EMBL/GenBank/DDBJ whole genome shotgun (WGS) entry which is preliminary data.</text>
</comment>
<organism evidence="1 2">
    <name type="scientific">Phlebia brevispora</name>
    <dbReference type="NCBI Taxonomy" id="194682"/>
    <lineage>
        <taxon>Eukaryota</taxon>
        <taxon>Fungi</taxon>
        <taxon>Dikarya</taxon>
        <taxon>Basidiomycota</taxon>
        <taxon>Agaricomycotina</taxon>
        <taxon>Agaricomycetes</taxon>
        <taxon>Polyporales</taxon>
        <taxon>Meruliaceae</taxon>
        <taxon>Phlebia</taxon>
    </lineage>
</organism>
<evidence type="ECO:0000313" key="1">
    <source>
        <dbReference type="EMBL" id="KAJ3551113.1"/>
    </source>
</evidence>